<protein>
    <submittedName>
        <fullName evidence="1">Uncharacterized protein</fullName>
    </submittedName>
</protein>
<sequence>EITANIMDYLSSLPGLDWVDWSHTLL</sequence>
<comment type="caution">
    <text evidence="1">The sequence shown here is derived from an EMBL/GenBank/DDBJ whole genome shotgun (WGS) entry which is preliminary data.</text>
</comment>
<dbReference type="Proteomes" id="UP000266841">
    <property type="component" value="Unassembled WGS sequence"/>
</dbReference>
<evidence type="ECO:0000313" key="2">
    <source>
        <dbReference type="Proteomes" id="UP000266841"/>
    </source>
</evidence>
<name>K0T374_THAOC</name>
<accession>K0T374</accession>
<proteinExistence type="predicted"/>
<evidence type="ECO:0000313" key="1">
    <source>
        <dbReference type="EMBL" id="EJK67781.1"/>
    </source>
</evidence>
<dbReference type="AlphaFoldDB" id="K0T374"/>
<feature type="non-terminal residue" evidence="1">
    <location>
        <position position="1"/>
    </location>
</feature>
<organism evidence="1 2">
    <name type="scientific">Thalassiosira oceanica</name>
    <name type="common">Marine diatom</name>
    <dbReference type="NCBI Taxonomy" id="159749"/>
    <lineage>
        <taxon>Eukaryota</taxon>
        <taxon>Sar</taxon>
        <taxon>Stramenopiles</taxon>
        <taxon>Ochrophyta</taxon>
        <taxon>Bacillariophyta</taxon>
        <taxon>Coscinodiscophyceae</taxon>
        <taxon>Thalassiosirophycidae</taxon>
        <taxon>Thalassiosirales</taxon>
        <taxon>Thalassiosiraceae</taxon>
        <taxon>Thalassiosira</taxon>
    </lineage>
</organism>
<dbReference type="EMBL" id="AGNL01012640">
    <property type="protein sequence ID" value="EJK67781.1"/>
    <property type="molecule type" value="Genomic_DNA"/>
</dbReference>
<keyword evidence="2" id="KW-1185">Reference proteome</keyword>
<reference evidence="1 2" key="1">
    <citation type="journal article" date="2012" name="Genome Biol.">
        <title>Genome and low-iron response of an oceanic diatom adapted to chronic iron limitation.</title>
        <authorList>
            <person name="Lommer M."/>
            <person name="Specht M."/>
            <person name="Roy A.S."/>
            <person name="Kraemer L."/>
            <person name="Andreson R."/>
            <person name="Gutowska M.A."/>
            <person name="Wolf J."/>
            <person name="Bergner S.V."/>
            <person name="Schilhabel M.B."/>
            <person name="Klostermeier U.C."/>
            <person name="Beiko R.G."/>
            <person name="Rosenstiel P."/>
            <person name="Hippler M."/>
            <person name="Laroche J."/>
        </authorList>
    </citation>
    <scope>NUCLEOTIDE SEQUENCE [LARGE SCALE GENOMIC DNA]</scope>
    <source>
        <strain evidence="1 2">CCMP1005</strain>
    </source>
</reference>
<gene>
    <name evidence="1" type="ORF">THAOC_11147</name>
</gene>